<dbReference type="AlphaFoldDB" id="A0A0F9J3M2"/>
<gene>
    <name evidence="1" type="ORF">LCGC14_1502980</name>
</gene>
<organism evidence="1">
    <name type="scientific">marine sediment metagenome</name>
    <dbReference type="NCBI Taxonomy" id="412755"/>
    <lineage>
        <taxon>unclassified sequences</taxon>
        <taxon>metagenomes</taxon>
        <taxon>ecological metagenomes</taxon>
    </lineage>
</organism>
<name>A0A0F9J3M2_9ZZZZ</name>
<evidence type="ECO:0000313" key="1">
    <source>
        <dbReference type="EMBL" id="KKM64274.1"/>
    </source>
</evidence>
<comment type="caution">
    <text evidence="1">The sequence shown here is derived from an EMBL/GenBank/DDBJ whole genome shotgun (WGS) entry which is preliminary data.</text>
</comment>
<proteinExistence type="predicted"/>
<protein>
    <submittedName>
        <fullName evidence="1">Uncharacterized protein</fullName>
    </submittedName>
</protein>
<accession>A0A0F9J3M2</accession>
<reference evidence="1" key="1">
    <citation type="journal article" date="2015" name="Nature">
        <title>Complex archaea that bridge the gap between prokaryotes and eukaryotes.</title>
        <authorList>
            <person name="Spang A."/>
            <person name="Saw J.H."/>
            <person name="Jorgensen S.L."/>
            <person name="Zaremba-Niedzwiedzka K."/>
            <person name="Martijn J."/>
            <person name="Lind A.E."/>
            <person name="van Eijk R."/>
            <person name="Schleper C."/>
            <person name="Guy L."/>
            <person name="Ettema T.J."/>
        </authorList>
    </citation>
    <scope>NUCLEOTIDE SEQUENCE</scope>
</reference>
<sequence length="144" mass="16486">MVAKENEMGVQEILMLAIAEYDLRDSTYGETWRRTGEVYAAMFPEGINLRSAEEFQRYQMFSLAFGKLIRYANNIASGGHEDSALDLINYAAMLLHATNEVKECRNWFEDKNFAPCIACKNIQVHQASSTGMCFHCNKLQERDQ</sequence>
<dbReference type="EMBL" id="LAZR01010932">
    <property type="protein sequence ID" value="KKM64274.1"/>
    <property type="molecule type" value="Genomic_DNA"/>
</dbReference>